<dbReference type="OrthoDB" id="422187at2759"/>
<protein>
    <submittedName>
        <fullName evidence="2">Cytidylyltransferase</fullName>
    </submittedName>
</protein>
<dbReference type="GO" id="GO:0004515">
    <property type="term" value="F:nicotinate-nucleotide adenylyltransferase activity"/>
    <property type="evidence" value="ECO:0007669"/>
    <property type="project" value="TreeGrafter"/>
</dbReference>
<dbReference type="EMBL" id="JOJR01001703">
    <property type="protein sequence ID" value="RCN29997.1"/>
    <property type="molecule type" value="Genomic_DNA"/>
</dbReference>
<dbReference type="PANTHER" id="PTHR12039">
    <property type="entry name" value="NICOTINAMIDE MONONUCLEOTIDE ADENYLYLTRANSFERASE"/>
    <property type="match status" value="1"/>
</dbReference>
<dbReference type="SUPFAM" id="SSF52374">
    <property type="entry name" value="Nucleotidylyl transferase"/>
    <property type="match status" value="1"/>
</dbReference>
<keyword evidence="2" id="KW-0808">Transferase</keyword>
<dbReference type="Pfam" id="PF01467">
    <property type="entry name" value="CTP_transf_like"/>
    <property type="match status" value="1"/>
</dbReference>
<dbReference type="STRING" id="29170.A0A368FIK5"/>
<dbReference type="GO" id="GO:0000309">
    <property type="term" value="F:nicotinamide-nucleotide adenylyltransferase activity"/>
    <property type="evidence" value="ECO:0007669"/>
    <property type="project" value="TreeGrafter"/>
</dbReference>
<organism evidence="2 3">
    <name type="scientific">Ancylostoma caninum</name>
    <name type="common">Dog hookworm</name>
    <dbReference type="NCBI Taxonomy" id="29170"/>
    <lineage>
        <taxon>Eukaryota</taxon>
        <taxon>Metazoa</taxon>
        <taxon>Ecdysozoa</taxon>
        <taxon>Nematoda</taxon>
        <taxon>Chromadorea</taxon>
        <taxon>Rhabditida</taxon>
        <taxon>Rhabditina</taxon>
        <taxon>Rhabditomorpha</taxon>
        <taxon>Strongyloidea</taxon>
        <taxon>Ancylostomatidae</taxon>
        <taxon>Ancylostomatinae</taxon>
        <taxon>Ancylostoma</taxon>
    </lineage>
</organism>
<keyword evidence="3" id="KW-1185">Reference proteome</keyword>
<sequence>MMEVARDYLEKQLNCTVLEGLLSPVADSFNKPNLASAQHRLAMVEAATSHSSWLRADGWECRQKTWSRTLSVLQHHHKLAEERLQKDVRLALVVGVYIRSEARQTSPAACHMGEAEAMRMALN</sequence>
<evidence type="ECO:0000259" key="1">
    <source>
        <dbReference type="Pfam" id="PF01467"/>
    </source>
</evidence>
<dbReference type="GO" id="GO:0009435">
    <property type="term" value="P:NAD+ biosynthetic process"/>
    <property type="evidence" value="ECO:0007669"/>
    <property type="project" value="TreeGrafter"/>
</dbReference>
<dbReference type="InterPro" id="IPR014729">
    <property type="entry name" value="Rossmann-like_a/b/a_fold"/>
</dbReference>
<gene>
    <name evidence="2" type="ORF">ANCCAN_24240</name>
</gene>
<comment type="caution">
    <text evidence="2">The sequence shown here is derived from an EMBL/GenBank/DDBJ whole genome shotgun (WGS) entry which is preliminary data.</text>
</comment>
<reference evidence="2 3" key="1">
    <citation type="submission" date="2014-10" db="EMBL/GenBank/DDBJ databases">
        <title>Draft genome of the hookworm Ancylostoma caninum.</title>
        <authorList>
            <person name="Mitreva M."/>
        </authorList>
    </citation>
    <scope>NUCLEOTIDE SEQUENCE [LARGE SCALE GENOMIC DNA]</scope>
    <source>
        <strain evidence="2 3">Baltimore</strain>
    </source>
</reference>
<feature type="domain" description="Cytidyltransferase-like" evidence="1">
    <location>
        <begin position="3"/>
        <end position="78"/>
    </location>
</feature>
<proteinExistence type="predicted"/>
<dbReference type="InterPro" id="IPR051182">
    <property type="entry name" value="Euk_NMN_adenylyltrnsfrase"/>
</dbReference>
<dbReference type="InterPro" id="IPR004821">
    <property type="entry name" value="Cyt_trans-like"/>
</dbReference>
<evidence type="ECO:0000313" key="3">
    <source>
        <dbReference type="Proteomes" id="UP000252519"/>
    </source>
</evidence>
<dbReference type="Gene3D" id="3.40.50.620">
    <property type="entry name" value="HUPs"/>
    <property type="match status" value="1"/>
</dbReference>
<keyword evidence="2" id="KW-0548">Nucleotidyltransferase</keyword>
<accession>A0A368FIK5</accession>
<evidence type="ECO:0000313" key="2">
    <source>
        <dbReference type="EMBL" id="RCN29997.1"/>
    </source>
</evidence>
<name>A0A368FIK5_ANCCA</name>
<dbReference type="PANTHER" id="PTHR12039:SF0">
    <property type="entry name" value="NICOTINAMIDE-NUCLEOTIDE ADENYLYLTRANSFERASE"/>
    <property type="match status" value="1"/>
</dbReference>
<dbReference type="Proteomes" id="UP000252519">
    <property type="component" value="Unassembled WGS sequence"/>
</dbReference>
<dbReference type="AlphaFoldDB" id="A0A368FIK5"/>